<dbReference type="EMBL" id="CAJVPM010034589">
    <property type="protein sequence ID" value="CAG8687675.1"/>
    <property type="molecule type" value="Genomic_DNA"/>
</dbReference>
<evidence type="ECO:0000313" key="2">
    <source>
        <dbReference type="Proteomes" id="UP000789860"/>
    </source>
</evidence>
<keyword evidence="2" id="KW-1185">Reference proteome</keyword>
<feature type="non-terminal residue" evidence="1">
    <location>
        <position position="1"/>
    </location>
</feature>
<name>A0ACA9P258_9GLOM</name>
<protein>
    <submittedName>
        <fullName evidence="1">5098_t:CDS:1</fullName>
    </submittedName>
</protein>
<accession>A0ACA9P258</accession>
<sequence length="305" mass="35836">HEDSSVKSSKDYEDSYIIKPSMDRENSNLKSSKDHEKSQEIVMNNNISLTEQLSQVASPNHKSNSEKVITVEQIKQELNDNIMMIDEKEKNSLPEKIKRPRRSNRETYAYLNMLPKRRTRQQSQSEWRFPHNNFLPQVSRQSSQPKRRKLEKPLEHEKSLEHKKPMEYEIPVISKPIEPEVLPLHQSEVLPLHQSEVLPLHQSEVSPLQQSEDQVTTMVSCERDPYKPRNLDIQNVTTRRSVRQANKKESVISSNDNEKVNIKREKVYIKKEFENGQNLMMIEERAVNECLTEVDQLVEQESDEQ</sequence>
<reference evidence="1" key="1">
    <citation type="submission" date="2021-06" db="EMBL/GenBank/DDBJ databases">
        <authorList>
            <person name="Kallberg Y."/>
            <person name="Tangrot J."/>
            <person name="Rosling A."/>
        </authorList>
    </citation>
    <scope>NUCLEOTIDE SEQUENCE</scope>
    <source>
        <strain evidence="1">AU212A</strain>
    </source>
</reference>
<feature type="non-terminal residue" evidence="1">
    <location>
        <position position="305"/>
    </location>
</feature>
<evidence type="ECO:0000313" key="1">
    <source>
        <dbReference type="EMBL" id="CAG8687675.1"/>
    </source>
</evidence>
<dbReference type="Proteomes" id="UP000789860">
    <property type="component" value="Unassembled WGS sequence"/>
</dbReference>
<proteinExistence type="predicted"/>
<comment type="caution">
    <text evidence="1">The sequence shown here is derived from an EMBL/GenBank/DDBJ whole genome shotgun (WGS) entry which is preliminary data.</text>
</comment>
<gene>
    <name evidence="1" type="ORF">SCALOS_LOCUS10007</name>
</gene>
<organism evidence="1 2">
    <name type="scientific">Scutellospora calospora</name>
    <dbReference type="NCBI Taxonomy" id="85575"/>
    <lineage>
        <taxon>Eukaryota</taxon>
        <taxon>Fungi</taxon>
        <taxon>Fungi incertae sedis</taxon>
        <taxon>Mucoromycota</taxon>
        <taxon>Glomeromycotina</taxon>
        <taxon>Glomeromycetes</taxon>
        <taxon>Diversisporales</taxon>
        <taxon>Gigasporaceae</taxon>
        <taxon>Scutellospora</taxon>
    </lineage>
</organism>